<gene>
    <name evidence="2" type="ORF">DPMN_047856</name>
</gene>
<protein>
    <submittedName>
        <fullName evidence="2">Uncharacterized protein</fullName>
    </submittedName>
</protein>
<sequence length="56" mass="6435">MAFHPEEKETSLQIGTTFDNHHQSERIGQWATPHRLADMAELSEVSRLNHHGKQIS</sequence>
<dbReference type="AlphaFoldDB" id="A0A9D4D9I7"/>
<keyword evidence="3" id="KW-1185">Reference proteome</keyword>
<proteinExistence type="predicted"/>
<evidence type="ECO:0000313" key="2">
    <source>
        <dbReference type="EMBL" id="KAH3741137.1"/>
    </source>
</evidence>
<reference evidence="2" key="1">
    <citation type="journal article" date="2019" name="bioRxiv">
        <title>The Genome of the Zebra Mussel, Dreissena polymorpha: A Resource for Invasive Species Research.</title>
        <authorList>
            <person name="McCartney M.A."/>
            <person name="Auch B."/>
            <person name="Kono T."/>
            <person name="Mallez S."/>
            <person name="Zhang Y."/>
            <person name="Obille A."/>
            <person name="Becker A."/>
            <person name="Abrahante J.E."/>
            <person name="Garbe J."/>
            <person name="Badalamenti J.P."/>
            <person name="Herman A."/>
            <person name="Mangelson H."/>
            <person name="Liachko I."/>
            <person name="Sullivan S."/>
            <person name="Sone E.D."/>
            <person name="Koren S."/>
            <person name="Silverstein K.A.T."/>
            <person name="Beckman K.B."/>
            <person name="Gohl D.M."/>
        </authorList>
    </citation>
    <scope>NUCLEOTIDE SEQUENCE</scope>
    <source>
        <strain evidence="2">Duluth1</strain>
        <tissue evidence="2">Whole animal</tissue>
    </source>
</reference>
<reference evidence="2" key="2">
    <citation type="submission" date="2020-11" db="EMBL/GenBank/DDBJ databases">
        <authorList>
            <person name="McCartney M.A."/>
            <person name="Auch B."/>
            <person name="Kono T."/>
            <person name="Mallez S."/>
            <person name="Becker A."/>
            <person name="Gohl D.M."/>
            <person name="Silverstein K.A.T."/>
            <person name="Koren S."/>
            <person name="Bechman K.B."/>
            <person name="Herman A."/>
            <person name="Abrahante J.E."/>
            <person name="Garbe J."/>
        </authorList>
    </citation>
    <scope>NUCLEOTIDE SEQUENCE</scope>
    <source>
        <strain evidence="2">Duluth1</strain>
        <tissue evidence="2">Whole animal</tissue>
    </source>
</reference>
<evidence type="ECO:0000313" key="3">
    <source>
        <dbReference type="Proteomes" id="UP000828390"/>
    </source>
</evidence>
<name>A0A9D4D9I7_DREPO</name>
<feature type="region of interest" description="Disordered" evidence="1">
    <location>
        <begin position="1"/>
        <end position="26"/>
    </location>
</feature>
<feature type="compositionally biased region" description="Basic and acidic residues" evidence="1">
    <location>
        <begin position="1"/>
        <end position="10"/>
    </location>
</feature>
<accession>A0A9D4D9I7</accession>
<dbReference type="EMBL" id="JAIWYP010000011">
    <property type="protein sequence ID" value="KAH3741137.1"/>
    <property type="molecule type" value="Genomic_DNA"/>
</dbReference>
<organism evidence="2 3">
    <name type="scientific">Dreissena polymorpha</name>
    <name type="common">Zebra mussel</name>
    <name type="synonym">Mytilus polymorpha</name>
    <dbReference type="NCBI Taxonomy" id="45954"/>
    <lineage>
        <taxon>Eukaryota</taxon>
        <taxon>Metazoa</taxon>
        <taxon>Spiralia</taxon>
        <taxon>Lophotrochozoa</taxon>
        <taxon>Mollusca</taxon>
        <taxon>Bivalvia</taxon>
        <taxon>Autobranchia</taxon>
        <taxon>Heteroconchia</taxon>
        <taxon>Euheterodonta</taxon>
        <taxon>Imparidentia</taxon>
        <taxon>Neoheterodontei</taxon>
        <taxon>Myida</taxon>
        <taxon>Dreissenoidea</taxon>
        <taxon>Dreissenidae</taxon>
        <taxon>Dreissena</taxon>
    </lineage>
</organism>
<evidence type="ECO:0000256" key="1">
    <source>
        <dbReference type="SAM" id="MobiDB-lite"/>
    </source>
</evidence>
<dbReference type="Proteomes" id="UP000828390">
    <property type="component" value="Unassembled WGS sequence"/>
</dbReference>
<comment type="caution">
    <text evidence="2">The sequence shown here is derived from an EMBL/GenBank/DDBJ whole genome shotgun (WGS) entry which is preliminary data.</text>
</comment>